<sequence>MKKIVILSGSPSASSRLVGALTFVHQQLVVQGHAVEWVNIRDLPPEDLIYAQFNSPHIQDVHQAIALADGVIVASPVYKASYTGLLKSYLDLLPTDAFSGKVVFPLMIGGTPAHLLALEYALKPLCAVLGSRNVLQGVYVLESEVVRADDGEFQLDSQIKQRLAQNAIAFGEELFHIQSQPLSQKAVRQSV</sequence>
<organism evidence="5 6">
    <name type="scientific">Alicyclobacillus fodiniaquatilis</name>
    <dbReference type="NCBI Taxonomy" id="1661150"/>
    <lineage>
        <taxon>Bacteria</taxon>
        <taxon>Bacillati</taxon>
        <taxon>Bacillota</taxon>
        <taxon>Bacilli</taxon>
        <taxon>Bacillales</taxon>
        <taxon>Alicyclobacillaceae</taxon>
        <taxon>Alicyclobacillus</taxon>
    </lineage>
</organism>
<evidence type="ECO:0000259" key="4">
    <source>
        <dbReference type="Pfam" id="PF03358"/>
    </source>
</evidence>
<comment type="caution">
    <text evidence="5">The sequence shown here is derived from an EMBL/GenBank/DDBJ whole genome shotgun (WGS) entry which is preliminary data.</text>
</comment>
<reference evidence="6" key="1">
    <citation type="journal article" date="2019" name="Int. J. Syst. Evol. Microbiol.">
        <title>The Global Catalogue of Microorganisms (GCM) 10K type strain sequencing project: providing services to taxonomists for standard genome sequencing and annotation.</title>
        <authorList>
            <consortium name="The Broad Institute Genomics Platform"/>
            <consortium name="The Broad Institute Genome Sequencing Center for Infectious Disease"/>
            <person name="Wu L."/>
            <person name="Ma J."/>
        </authorList>
    </citation>
    <scope>NUCLEOTIDE SEQUENCE [LARGE SCALE GENOMIC DNA]</scope>
    <source>
        <strain evidence="6">CGMCC 1.12286</strain>
    </source>
</reference>
<dbReference type="EMBL" id="JBHUCX010000099">
    <property type="protein sequence ID" value="MFD1677728.1"/>
    <property type="molecule type" value="Genomic_DNA"/>
</dbReference>
<accession>A0ABW4JNZ1</accession>
<protein>
    <submittedName>
        <fullName evidence="5">NADPH-dependent FMN reductase</fullName>
        <ecNumber evidence="5">1.5.1.38</ecNumber>
    </submittedName>
</protein>
<dbReference type="InterPro" id="IPR020048">
    <property type="entry name" value="NADPH-dep_FMN_reduc_SsuE"/>
</dbReference>
<proteinExistence type="predicted"/>
<evidence type="ECO:0000256" key="2">
    <source>
        <dbReference type="ARBA" id="ARBA00022643"/>
    </source>
</evidence>
<evidence type="ECO:0000313" key="6">
    <source>
        <dbReference type="Proteomes" id="UP001597079"/>
    </source>
</evidence>
<dbReference type="InterPro" id="IPR051814">
    <property type="entry name" value="NAD(P)H-dep_FMN_reductase"/>
</dbReference>
<evidence type="ECO:0000256" key="1">
    <source>
        <dbReference type="ARBA" id="ARBA00022630"/>
    </source>
</evidence>
<dbReference type="Gene3D" id="3.40.50.360">
    <property type="match status" value="1"/>
</dbReference>
<keyword evidence="2" id="KW-0288">FMN</keyword>
<dbReference type="InterPro" id="IPR005025">
    <property type="entry name" value="FMN_Rdtase-like_dom"/>
</dbReference>
<dbReference type="EC" id="1.5.1.38" evidence="5"/>
<dbReference type="GO" id="GO:0052873">
    <property type="term" value="F:FMN reductase (NADPH) activity"/>
    <property type="evidence" value="ECO:0007669"/>
    <property type="project" value="UniProtKB-EC"/>
</dbReference>
<dbReference type="Proteomes" id="UP001597079">
    <property type="component" value="Unassembled WGS sequence"/>
</dbReference>
<evidence type="ECO:0000256" key="3">
    <source>
        <dbReference type="ARBA" id="ARBA00023002"/>
    </source>
</evidence>
<dbReference type="Pfam" id="PF03358">
    <property type="entry name" value="FMN_red"/>
    <property type="match status" value="1"/>
</dbReference>
<dbReference type="NCBIfam" id="TIGR03567">
    <property type="entry name" value="FMN_reduc_SsuE"/>
    <property type="match status" value="1"/>
</dbReference>
<keyword evidence="1" id="KW-0285">Flavoprotein</keyword>
<feature type="domain" description="NADPH-dependent FMN reductase-like" evidence="4">
    <location>
        <begin position="3"/>
        <end position="142"/>
    </location>
</feature>
<dbReference type="RefSeq" id="WP_377945640.1">
    <property type="nucleotide sequence ID" value="NZ_JBHUCX010000099.1"/>
</dbReference>
<dbReference type="InterPro" id="IPR029039">
    <property type="entry name" value="Flavoprotein-like_sf"/>
</dbReference>
<gene>
    <name evidence="5" type="primary">ssuE</name>
    <name evidence="5" type="ORF">ACFSB2_23990</name>
</gene>
<name>A0ABW4JNZ1_9BACL</name>
<evidence type="ECO:0000313" key="5">
    <source>
        <dbReference type="EMBL" id="MFD1677728.1"/>
    </source>
</evidence>
<keyword evidence="3 5" id="KW-0560">Oxidoreductase</keyword>
<dbReference type="SUPFAM" id="SSF52218">
    <property type="entry name" value="Flavoproteins"/>
    <property type="match status" value="1"/>
</dbReference>
<dbReference type="PANTHER" id="PTHR43408">
    <property type="entry name" value="FMN REDUCTASE (NADPH)"/>
    <property type="match status" value="1"/>
</dbReference>
<keyword evidence="6" id="KW-1185">Reference proteome</keyword>
<dbReference type="PANTHER" id="PTHR43408:SF1">
    <property type="entry name" value="FMN REDUCTASE (NADPH)"/>
    <property type="match status" value="1"/>
</dbReference>